<protein>
    <submittedName>
        <fullName evidence="2">Uncharacterized protein</fullName>
    </submittedName>
</protein>
<dbReference type="EMBL" id="JAERRB010000015">
    <property type="protein sequence ID" value="MBL0745228.1"/>
    <property type="molecule type" value="Genomic_DNA"/>
</dbReference>
<feature type="signal peptide" evidence="1">
    <location>
        <begin position="1"/>
        <end position="19"/>
    </location>
</feature>
<organism evidence="2 3">
    <name type="scientific">Chryseolinea lacunae</name>
    <dbReference type="NCBI Taxonomy" id="2801331"/>
    <lineage>
        <taxon>Bacteria</taxon>
        <taxon>Pseudomonadati</taxon>
        <taxon>Bacteroidota</taxon>
        <taxon>Cytophagia</taxon>
        <taxon>Cytophagales</taxon>
        <taxon>Fulvivirgaceae</taxon>
        <taxon>Chryseolinea</taxon>
    </lineage>
</organism>
<comment type="caution">
    <text evidence="2">The sequence shown here is derived from an EMBL/GenBank/DDBJ whole genome shotgun (WGS) entry which is preliminary data.</text>
</comment>
<accession>A0ABS1L1A2</accession>
<evidence type="ECO:0000256" key="1">
    <source>
        <dbReference type="SAM" id="SignalP"/>
    </source>
</evidence>
<keyword evidence="3" id="KW-1185">Reference proteome</keyword>
<dbReference type="Proteomes" id="UP000613030">
    <property type="component" value="Unassembled WGS sequence"/>
</dbReference>
<evidence type="ECO:0000313" key="2">
    <source>
        <dbReference type="EMBL" id="MBL0745228.1"/>
    </source>
</evidence>
<sequence length="163" mass="18630">MSKTALPAFLMMLFACSNATPSGFWAHFKKEFQQKSINDQGPYGGHRAMYWKSNKGSAFDTDEIIEFAKQNGWVLVDSLEYPSGNSKTEHSNNVPDSSHAMTQHEISMYEKFPRWIKSNTKIYRFKTGWVTIEPGTDNSTDINGFVILGNENTEMEIYHVWGE</sequence>
<proteinExistence type="predicted"/>
<keyword evidence="1" id="KW-0732">Signal</keyword>
<name>A0ABS1L1A2_9BACT</name>
<evidence type="ECO:0000313" key="3">
    <source>
        <dbReference type="Proteomes" id="UP000613030"/>
    </source>
</evidence>
<dbReference type="RefSeq" id="WP_202015560.1">
    <property type="nucleotide sequence ID" value="NZ_JAERRB010000015.1"/>
</dbReference>
<dbReference type="PROSITE" id="PS51257">
    <property type="entry name" value="PROKAR_LIPOPROTEIN"/>
    <property type="match status" value="1"/>
</dbReference>
<feature type="chain" id="PRO_5047446824" evidence="1">
    <location>
        <begin position="20"/>
        <end position="163"/>
    </location>
</feature>
<reference evidence="2 3" key="1">
    <citation type="submission" date="2021-01" db="EMBL/GenBank/DDBJ databases">
        <title>Chryseolinea sp. Jin1 Genome sequencing and assembly.</title>
        <authorList>
            <person name="Kim I."/>
        </authorList>
    </citation>
    <scope>NUCLEOTIDE SEQUENCE [LARGE SCALE GENOMIC DNA]</scope>
    <source>
        <strain evidence="2 3">Jin1</strain>
    </source>
</reference>
<gene>
    <name evidence="2" type="ORF">JI741_28620</name>
</gene>